<keyword evidence="1" id="KW-0732">Signal</keyword>
<dbReference type="KEGG" id="msea:METESE_16940"/>
<feature type="chain" id="PRO_5041420827" description="PEGA domain-containing protein" evidence="1">
    <location>
        <begin position="20"/>
        <end position="143"/>
    </location>
</feature>
<proteinExistence type="predicted"/>
<dbReference type="RefSeq" id="WP_243333752.1">
    <property type="nucleotide sequence ID" value="NZ_AP027081.1"/>
</dbReference>
<evidence type="ECO:0000313" key="2">
    <source>
        <dbReference type="EMBL" id="BDU76736.1"/>
    </source>
</evidence>
<feature type="signal peptide" evidence="1">
    <location>
        <begin position="1"/>
        <end position="19"/>
    </location>
</feature>
<dbReference type="Proteomes" id="UP001228113">
    <property type="component" value="Chromosome"/>
</dbReference>
<dbReference type="AlphaFoldDB" id="A0AA48GP84"/>
<name>A0AA48GP84_9BACT</name>
<dbReference type="EMBL" id="AP027081">
    <property type="protein sequence ID" value="BDU76736.1"/>
    <property type="molecule type" value="Genomic_DNA"/>
</dbReference>
<reference evidence="2" key="1">
    <citation type="journal article" date="2023" name="Int. J. Syst. Evol. Microbiol.">
        <title>Mesoterricola silvestris gen. nov., sp. nov., Mesoterricola sediminis sp. nov., Geothrix oryzae sp. nov., Geothrix edaphica sp. nov., Geothrix rubra sp. nov., and Geothrix limicola sp. nov., six novel members of Acidobacteriota isolated from soils.</title>
        <authorList>
            <person name="Itoh H."/>
            <person name="Sugisawa Y."/>
            <person name="Mise K."/>
            <person name="Xu Z."/>
            <person name="Kuniyasu M."/>
            <person name="Ushijima N."/>
            <person name="Kawano K."/>
            <person name="Kobayashi E."/>
            <person name="Shiratori Y."/>
            <person name="Masuda Y."/>
            <person name="Senoo K."/>
        </authorList>
    </citation>
    <scope>NUCLEOTIDE SEQUENCE</scope>
    <source>
        <strain evidence="2">W786</strain>
    </source>
</reference>
<protein>
    <recommendedName>
        <fullName evidence="4">PEGA domain-containing protein</fullName>
    </recommendedName>
</protein>
<dbReference type="PROSITE" id="PS51257">
    <property type="entry name" value="PROKAR_LIPOPROTEIN"/>
    <property type="match status" value="1"/>
</dbReference>
<evidence type="ECO:0000256" key="1">
    <source>
        <dbReference type="SAM" id="SignalP"/>
    </source>
</evidence>
<gene>
    <name evidence="2" type="ORF">METESE_16940</name>
</gene>
<organism evidence="2 3">
    <name type="scientific">Mesoterricola sediminis</name>
    <dbReference type="NCBI Taxonomy" id="2927980"/>
    <lineage>
        <taxon>Bacteria</taxon>
        <taxon>Pseudomonadati</taxon>
        <taxon>Acidobacteriota</taxon>
        <taxon>Holophagae</taxon>
        <taxon>Holophagales</taxon>
        <taxon>Holophagaceae</taxon>
        <taxon>Mesoterricola</taxon>
    </lineage>
</organism>
<evidence type="ECO:0000313" key="3">
    <source>
        <dbReference type="Proteomes" id="UP001228113"/>
    </source>
</evidence>
<keyword evidence="3" id="KW-1185">Reference proteome</keyword>
<sequence length="143" mass="15485">MRFPVLRMALAAFAVLAFAVGCRKPKAIQPRKPVPQGTVQFQFTTKVEGPIDLTIDGVRIPVAKTAKKGRHLTISGLALGRHRLVLLSPLDAFGPDQVEVELKEGKGHFQVLFAQQFNAVLYGKPEPTPVAEGIPGVVARLEP</sequence>
<accession>A0AA48GP84</accession>
<evidence type="ECO:0008006" key="4">
    <source>
        <dbReference type="Google" id="ProtNLM"/>
    </source>
</evidence>